<dbReference type="GO" id="GO:0006357">
    <property type="term" value="P:regulation of transcription by RNA polymerase II"/>
    <property type="evidence" value="ECO:0007669"/>
    <property type="project" value="InterPro"/>
</dbReference>
<dbReference type="Proteomes" id="UP000811609">
    <property type="component" value="Chromosome 4"/>
</dbReference>
<dbReference type="GO" id="GO:0032784">
    <property type="term" value="P:regulation of DNA-templated transcription elongation"/>
    <property type="evidence" value="ECO:0007669"/>
    <property type="project" value="InterPro"/>
</dbReference>
<organism evidence="1 2">
    <name type="scientific">Carya illinoinensis</name>
    <name type="common">Pecan</name>
    <dbReference type="NCBI Taxonomy" id="32201"/>
    <lineage>
        <taxon>Eukaryota</taxon>
        <taxon>Viridiplantae</taxon>
        <taxon>Streptophyta</taxon>
        <taxon>Embryophyta</taxon>
        <taxon>Tracheophyta</taxon>
        <taxon>Spermatophyta</taxon>
        <taxon>Magnoliopsida</taxon>
        <taxon>eudicotyledons</taxon>
        <taxon>Gunneridae</taxon>
        <taxon>Pentapetalae</taxon>
        <taxon>rosids</taxon>
        <taxon>fabids</taxon>
        <taxon>Fagales</taxon>
        <taxon>Juglandaceae</taxon>
        <taxon>Carya</taxon>
    </lineage>
</organism>
<reference evidence="1" key="1">
    <citation type="submission" date="2020-12" db="EMBL/GenBank/DDBJ databases">
        <title>WGS assembly of Carya illinoinensis cv. Pawnee.</title>
        <authorList>
            <person name="Platts A."/>
            <person name="Shu S."/>
            <person name="Wright S."/>
            <person name="Barry K."/>
            <person name="Edger P."/>
            <person name="Pires J.C."/>
            <person name="Schmutz J."/>
        </authorList>
    </citation>
    <scope>NUCLEOTIDE SEQUENCE</scope>
    <source>
        <tissue evidence="1">Leaf</tissue>
    </source>
</reference>
<proteinExistence type="predicted"/>
<dbReference type="EMBL" id="CM031812">
    <property type="protein sequence ID" value="KAG6658447.1"/>
    <property type="molecule type" value="Genomic_DNA"/>
</dbReference>
<dbReference type="PANTHER" id="PTHR11125:SF8">
    <property type="entry name" value="PROTEIN RNA-DIRECTED DNA METHYLATION 3"/>
    <property type="match status" value="1"/>
</dbReference>
<evidence type="ECO:0000313" key="2">
    <source>
        <dbReference type="Proteomes" id="UP000811609"/>
    </source>
</evidence>
<dbReference type="GO" id="GO:0003729">
    <property type="term" value="F:mRNA binding"/>
    <property type="evidence" value="ECO:0007669"/>
    <property type="project" value="TreeGrafter"/>
</dbReference>
<keyword evidence="2" id="KW-1185">Reference proteome</keyword>
<comment type="caution">
    <text evidence="1">The sequence shown here is derived from an EMBL/GenBank/DDBJ whole genome shotgun (WGS) entry which is preliminary data.</text>
</comment>
<gene>
    <name evidence="1" type="ORF">CIPAW_04G162100</name>
</gene>
<dbReference type="InterPro" id="IPR039659">
    <property type="entry name" value="SPT5"/>
</dbReference>
<protein>
    <submittedName>
        <fullName evidence="1">Uncharacterized protein</fullName>
    </submittedName>
</protein>
<evidence type="ECO:0000313" key="1">
    <source>
        <dbReference type="EMBL" id="KAG6658447.1"/>
    </source>
</evidence>
<dbReference type="PANTHER" id="PTHR11125">
    <property type="entry name" value="SUPPRESSOR OF TY 5"/>
    <property type="match status" value="1"/>
</dbReference>
<dbReference type="AlphaFoldDB" id="A0A8T1QV96"/>
<sequence>MVTMCSRIVRDAVVSHFAFIWSLVYILDYSRPLPPNASANEAMKLLNGVLYRDVSRDVLDQIGYMQGGGVKLKENSIPEPRLMSISELEEFRPLIKFKRDCEVDAIFKVLDGLMFKGAGYLFKKIPTNSRSCWEVEPS</sequence>
<dbReference type="GO" id="GO:0032044">
    <property type="term" value="C:DSIF complex"/>
    <property type="evidence" value="ECO:0007669"/>
    <property type="project" value="TreeGrafter"/>
</dbReference>
<accession>A0A8T1QV96</accession>
<dbReference type="GO" id="GO:0006368">
    <property type="term" value="P:transcription elongation by RNA polymerase II"/>
    <property type="evidence" value="ECO:0007669"/>
    <property type="project" value="TreeGrafter"/>
</dbReference>
<name>A0A8T1QV96_CARIL</name>